<proteinExistence type="predicted"/>
<keyword evidence="4" id="KW-1185">Reference proteome</keyword>
<dbReference type="InterPro" id="IPR045743">
    <property type="entry name" value="DUF6089"/>
</dbReference>
<evidence type="ECO:0000313" key="4">
    <source>
        <dbReference type="Proteomes" id="UP000652681"/>
    </source>
</evidence>
<gene>
    <name evidence="3" type="ORF">H9Y05_06700</name>
</gene>
<reference evidence="3" key="1">
    <citation type="submission" date="2020-09" db="EMBL/GenBank/DDBJ databases">
        <title>Taishania pollutisoli gen. nov., sp. nov., Isolated from Tetrabromobisphenol A-Contaminated Soil.</title>
        <authorList>
            <person name="Chen Q."/>
        </authorList>
    </citation>
    <scope>NUCLEOTIDE SEQUENCE</scope>
    <source>
        <strain evidence="3">CZZ-1</strain>
    </source>
</reference>
<dbReference type="RefSeq" id="WP_163490084.1">
    <property type="nucleotide sequence ID" value="NZ_JACVEL010000003.1"/>
</dbReference>
<evidence type="ECO:0000313" key="3">
    <source>
        <dbReference type="EMBL" id="MBC9812166.1"/>
    </source>
</evidence>
<organism evidence="3 4">
    <name type="scientific">Taishania pollutisoli</name>
    <dbReference type="NCBI Taxonomy" id="2766479"/>
    <lineage>
        <taxon>Bacteria</taxon>
        <taxon>Pseudomonadati</taxon>
        <taxon>Bacteroidota</taxon>
        <taxon>Flavobacteriia</taxon>
        <taxon>Flavobacteriales</taxon>
        <taxon>Crocinitomicaceae</taxon>
        <taxon>Taishania</taxon>
    </lineage>
</organism>
<accession>A0A8J6P8N3</accession>
<dbReference type="AlphaFoldDB" id="A0A8J6P8N3"/>
<dbReference type="Pfam" id="PF19573">
    <property type="entry name" value="DUF6089"/>
    <property type="match status" value="1"/>
</dbReference>
<feature type="domain" description="DUF6089" evidence="2">
    <location>
        <begin position="9"/>
        <end position="146"/>
    </location>
</feature>
<sequence>MKLKNTFLLLVFIGASLGLNAQFHTALSRSEIGVMLGGSYYIGDLNRFGHFKGTQPAGSLFYRYNIHSRLSFRVNFSYGNVVGDDKWSKDPLLSNRNLNFKSDIFELGAGVEFHYMPFQLGSKKYRGTAYFLAELAVFRMNPKTQHNGEWIFLQPLGTEGQGTALGTRGHYNLFQVAIPLGLGVKLSLGKRASIGLEYGIRKTFTDYLDDVGADAYVDPVELAATSGPLAATLSNRSLDGSRYGKRGTAATKDWYAFFGVTLTFRLGNPNNCAFMQ</sequence>
<name>A0A8J6P8N3_9FLAO</name>
<comment type="caution">
    <text evidence="3">The sequence shown here is derived from an EMBL/GenBank/DDBJ whole genome shotgun (WGS) entry which is preliminary data.</text>
</comment>
<evidence type="ECO:0000256" key="1">
    <source>
        <dbReference type="SAM" id="SignalP"/>
    </source>
</evidence>
<feature type="signal peptide" evidence="1">
    <location>
        <begin position="1"/>
        <end position="21"/>
    </location>
</feature>
<evidence type="ECO:0000259" key="2">
    <source>
        <dbReference type="Pfam" id="PF19573"/>
    </source>
</evidence>
<feature type="chain" id="PRO_5035305273" description="DUF6089 domain-containing protein" evidence="1">
    <location>
        <begin position="22"/>
        <end position="276"/>
    </location>
</feature>
<dbReference type="Proteomes" id="UP000652681">
    <property type="component" value="Unassembled WGS sequence"/>
</dbReference>
<keyword evidence="1" id="KW-0732">Signal</keyword>
<protein>
    <recommendedName>
        <fullName evidence="2">DUF6089 domain-containing protein</fullName>
    </recommendedName>
</protein>
<dbReference type="EMBL" id="JACVEL010000003">
    <property type="protein sequence ID" value="MBC9812166.1"/>
    <property type="molecule type" value="Genomic_DNA"/>
</dbReference>